<accession>A0A8S3ZVQ9</accession>
<dbReference type="EMBL" id="CAJHNH020006334">
    <property type="protein sequence ID" value="CAG5133579.1"/>
    <property type="molecule type" value="Genomic_DNA"/>
</dbReference>
<feature type="domain" description="Serpin" evidence="2">
    <location>
        <begin position="8"/>
        <end position="77"/>
    </location>
</feature>
<evidence type="ECO:0000313" key="4">
    <source>
        <dbReference type="Proteomes" id="UP000678393"/>
    </source>
</evidence>
<dbReference type="AlphaFoldDB" id="A0A8S3ZVQ9"/>
<protein>
    <recommendedName>
        <fullName evidence="2">Serpin domain-containing protein</fullName>
    </recommendedName>
</protein>
<proteinExistence type="inferred from homology"/>
<reference evidence="3" key="1">
    <citation type="submission" date="2021-04" db="EMBL/GenBank/DDBJ databases">
        <authorList>
            <consortium name="Molecular Ecology Group"/>
        </authorList>
    </citation>
    <scope>NUCLEOTIDE SEQUENCE</scope>
</reference>
<name>A0A8S3ZVQ9_9EUPU</name>
<evidence type="ECO:0000313" key="3">
    <source>
        <dbReference type="EMBL" id="CAG5133579.1"/>
    </source>
</evidence>
<dbReference type="InterPro" id="IPR036186">
    <property type="entry name" value="Serpin_sf"/>
</dbReference>
<keyword evidence="4" id="KW-1185">Reference proteome</keyword>
<dbReference type="Pfam" id="PF00079">
    <property type="entry name" value="Serpin"/>
    <property type="match status" value="1"/>
</dbReference>
<gene>
    <name evidence="3" type="ORF">CUNI_LOCUS19137</name>
</gene>
<comment type="similarity">
    <text evidence="1">Belongs to the serpin family.</text>
</comment>
<dbReference type="Gene3D" id="2.10.310.10">
    <property type="entry name" value="Serpins superfamily"/>
    <property type="match status" value="1"/>
</dbReference>
<organism evidence="3 4">
    <name type="scientific">Candidula unifasciata</name>
    <dbReference type="NCBI Taxonomy" id="100452"/>
    <lineage>
        <taxon>Eukaryota</taxon>
        <taxon>Metazoa</taxon>
        <taxon>Spiralia</taxon>
        <taxon>Lophotrochozoa</taxon>
        <taxon>Mollusca</taxon>
        <taxon>Gastropoda</taxon>
        <taxon>Heterobranchia</taxon>
        <taxon>Euthyneura</taxon>
        <taxon>Panpulmonata</taxon>
        <taxon>Eupulmonata</taxon>
        <taxon>Stylommatophora</taxon>
        <taxon>Helicina</taxon>
        <taxon>Helicoidea</taxon>
        <taxon>Geomitridae</taxon>
        <taxon>Candidula</taxon>
    </lineage>
</organism>
<dbReference type="PROSITE" id="PS00284">
    <property type="entry name" value="SERPIN"/>
    <property type="match status" value="1"/>
</dbReference>
<dbReference type="SUPFAM" id="SSF56574">
    <property type="entry name" value="Serpins"/>
    <property type="match status" value="1"/>
</dbReference>
<dbReference type="PANTHER" id="PTHR11461">
    <property type="entry name" value="SERINE PROTEASE INHIBITOR, SERPIN"/>
    <property type="match status" value="1"/>
</dbReference>
<evidence type="ECO:0000256" key="1">
    <source>
        <dbReference type="ARBA" id="ARBA00009500"/>
    </source>
</evidence>
<dbReference type="InterPro" id="IPR023796">
    <property type="entry name" value="Serpin_dom"/>
</dbReference>
<dbReference type="InterPro" id="IPR000215">
    <property type="entry name" value="Serpin_fam"/>
</dbReference>
<dbReference type="Gene3D" id="6.20.40.10">
    <property type="match status" value="1"/>
</dbReference>
<dbReference type="InterPro" id="IPR023795">
    <property type="entry name" value="Serpin_CS"/>
</dbReference>
<sequence>MFLSPLIAGGVFISKVVHKAVIDITETGTVAAAATTAVILSRHVMMRPPKETFYVNRPFIYFVYDSQLKLILFQGKFTG</sequence>
<dbReference type="PANTHER" id="PTHR11461:SF211">
    <property type="entry name" value="GH10112P-RELATED"/>
    <property type="match status" value="1"/>
</dbReference>
<dbReference type="Proteomes" id="UP000678393">
    <property type="component" value="Unassembled WGS sequence"/>
</dbReference>
<dbReference type="GO" id="GO:0004867">
    <property type="term" value="F:serine-type endopeptidase inhibitor activity"/>
    <property type="evidence" value="ECO:0007669"/>
    <property type="project" value="InterPro"/>
</dbReference>
<dbReference type="GO" id="GO:0005615">
    <property type="term" value="C:extracellular space"/>
    <property type="evidence" value="ECO:0007669"/>
    <property type="project" value="InterPro"/>
</dbReference>
<evidence type="ECO:0000259" key="2">
    <source>
        <dbReference type="Pfam" id="PF00079"/>
    </source>
</evidence>
<dbReference type="OrthoDB" id="9518664at2759"/>
<comment type="caution">
    <text evidence="3">The sequence shown here is derived from an EMBL/GenBank/DDBJ whole genome shotgun (WGS) entry which is preliminary data.</text>
</comment>